<reference evidence="4" key="1">
    <citation type="journal article" date="2014" name="Int. J. Syst. Evol. Microbiol.">
        <title>Complete genome sequence of Corynebacterium casei LMG S-19264T (=DSM 44701T), isolated from a smear-ripened cheese.</title>
        <authorList>
            <consortium name="US DOE Joint Genome Institute (JGI-PGF)"/>
            <person name="Walter F."/>
            <person name="Albersmeier A."/>
            <person name="Kalinowski J."/>
            <person name="Ruckert C."/>
        </authorList>
    </citation>
    <scope>NUCLEOTIDE SEQUENCE</scope>
    <source>
        <strain evidence="4">JCM 3090</strain>
    </source>
</reference>
<dbReference type="SUPFAM" id="SSF51735">
    <property type="entry name" value="NAD(P)-binding Rossmann-fold domains"/>
    <property type="match status" value="1"/>
</dbReference>
<accession>A0A8J3B7D9</accession>
<dbReference type="InterPro" id="IPR002347">
    <property type="entry name" value="SDR_fam"/>
</dbReference>
<organism evidence="4 5">
    <name type="scientific">Pilimelia anulata</name>
    <dbReference type="NCBI Taxonomy" id="53371"/>
    <lineage>
        <taxon>Bacteria</taxon>
        <taxon>Bacillati</taxon>
        <taxon>Actinomycetota</taxon>
        <taxon>Actinomycetes</taxon>
        <taxon>Micromonosporales</taxon>
        <taxon>Micromonosporaceae</taxon>
        <taxon>Pilimelia</taxon>
    </lineage>
</organism>
<dbReference type="PANTHER" id="PTHR48107">
    <property type="entry name" value="NADPH-DEPENDENT ALDEHYDE REDUCTASE-LIKE PROTEIN, CHLOROPLASTIC-RELATED"/>
    <property type="match status" value="1"/>
</dbReference>
<dbReference type="InterPro" id="IPR036291">
    <property type="entry name" value="NAD(P)-bd_dom_sf"/>
</dbReference>
<feature type="region of interest" description="Disordered" evidence="3">
    <location>
        <begin position="99"/>
        <end position="124"/>
    </location>
</feature>
<dbReference type="GO" id="GO:0016614">
    <property type="term" value="F:oxidoreductase activity, acting on CH-OH group of donors"/>
    <property type="evidence" value="ECO:0007669"/>
    <property type="project" value="UniProtKB-ARBA"/>
</dbReference>
<dbReference type="AlphaFoldDB" id="A0A8J3B7D9"/>
<dbReference type="PANTHER" id="PTHR48107:SF16">
    <property type="entry name" value="NADPH-DEPENDENT ALDEHYDE REDUCTASE 1, CHLOROPLASTIC"/>
    <property type="match status" value="1"/>
</dbReference>
<name>A0A8J3B7D9_9ACTN</name>
<sequence length="124" mass="13105">MADDAQQAPPPQEQPYPGRSGDPDPAPRDTMADHPGRDLLRDRVALITGGDSGIGRAVAVAFAKEGADVALAYLNEHDDAEYTAELVRAAGRRCVCCPATRPRSTTAPRSSSGPWSSWAAGTCW</sequence>
<comment type="caution">
    <text evidence="4">The sequence shown here is derived from an EMBL/GenBank/DDBJ whole genome shotgun (WGS) entry which is preliminary data.</text>
</comment>
<evidence type="ECO:0000313" key="4">
    <source>
        <dbReference type="EMBL" id="GGJ99617.1"/>
    </source>
</evidence>
<evidence type="ECO:0000256" key="2">
    <source>
        <dbReference type="ARBA" id="ARBA00023002"/>
    </source>
</evidence>
<dbReference type="EMBL" id="BMQB01000006">
    <property type="protein sequence ID" value="GGJ99617.1"/>
    <property type="molecule type" value="Genomic_DNA"/>
</dbReference>
<dbReference type="Gene3D" id="3.40.50.720">
    <property type="entry name" value="NAD(P)-binding Rossmann-like Domain"/>
    <property type="match status" value="1"/>
</dbReference>
<reference evidence="4" key="2">
    <citation type="submission" date="2020-09" db="EMBL/GenBank/DDBJ databases">
        <authorList>
            <person name="Sun Q."/>
            <person name="Ohkuma M."/>
        </authorList>
    </citation>
    <scope>NUCLEOTIDE SEQUENCE</scope>
    <source>
        <strain evidence="4">JCM 3090</strain>
    </source>
</reference>
<comment type="similarity">
    <text evidence="1">Belongs to the short-chain dehydrogenases/reductases (SDR) family.</text>
</comment>
<evidence type="ECO:0000256" key="1">
    <source>
        <dbReference type="ARBA" id="ARBA00006484"/>
    </source>
</evidence>
<protein>
    <submittedName>
        <fullName evidence="4">Uncharacterized protein</fullName>
    </submittedName>
</protein>
<dbReference type="Pfam" id="PF00106">
    <property type="entry name" value="adh_short"/>
    <property type="match status" value="1"/>
</dbReference>
<evidence type="ECO:0000313" key="5">
    <source>
        <dbReference type="Proteomes" id="UP000649739"/>
    </source>
</evidence>
<keyword evidence="2" id="KW-0560">Oxidoreductase</keyword>
<evidence type="ECO:0000256" key="3">
    <source>
        <dbReference type="SAM" id="MobiDB-lite"/>
    </source>
</evidence>
<feature type="compositionally biased region" description="Basic and acidic residues" evidence="3">
    <location>
        <begin position="21"/>
        <end position="38"/>
    </location>
</feature>
<keyword evidence="5" id="KW-1185">Reference proteome</keyword>
<gene>
    <name evidence="4" type="ORF">GCM10010123_31970</name>
</gene>
<feature type="region of interest" description="Disordered" evidence="3">
    <location>
        <begin position="1"/>
        <end position="38"/>
    </location>
</feature>
<dbReference type="Proteomes" id="UP000649739">
    <property type="component" value="Unassembled WGS sequence"/>
</dbReference>
<proteinExistence type="inferred from homology"/>